<feature type="region of interest" description="Disordered" evidence="2">
    <location>
        <begin position="92"/>
        <end position="124"/>
    </location>
</feature>
<feature type="compositionally biased region" description="Polar residues" evidence="2">
    <location>
        <begin position="8"/>
        <end position="34"/>
    </location>
</feature>
<dbReference type="GO" id="GO:0006355">
    <property type="term" value="P:regulation of DNA-templated transcription"/>
    <property type="evidence" value="ECO:0007669"/>
    <property type="project" value="TreeGrafter"/>
</dbReference>
<keyword evidence="1" id="KW-0677">Repeat</keyword>
<feature type="compositionally biased region" description="Polar residues" evidence="2">
    <location>
        <begin position="98"/>
        <end position="118"/>
    </location>
</feature>
<dbReference type="PANTHER" id="PTHR14058">
    <property type="entry name" value="AMYLOID BETA A4 PRECURSOR PROTEIN-BINDING FAMILY B"/>
    <property type="match status" value="1"/>
</dbReference>
<organism evidence="4">
    <name type="scientific">Pundamilia nyererei</name>
    <dbReference type="NCBI Taxonomy" id="303518"/>
    <lineage>
        <taxon>Eukaryota</taxon>
        <taxon>Metazoa</taxon>
        <taxon>Chordata</taxon>
        <taxon>Craniata</taxon>
        <taxon>Vertebrata</taxon>
        <taxon>Euteleostomi</taxon>
        <taxon>Actinopterygii</taxon>
        <taxon>Neopterygii</taxon>
        <taxon>Teleostei</taxon>
        <taxon>Neoteleostei</taxon>
        <taxon>Acanthomorphata</taxon>
        <taxon>Ovalentaria</taxon>
        <taxon>Cichlomorphae</taxon>
        <taxon>Cichliformes</taxon>
        <taxon>Cichlidae</taxon>
        <taxon>African cichlids</taxon>
        <taxon>Pseudocrenilabrinae</taxon>
        <taxon>Haplochromini</taxon>
        <taxon>Pundamilia</taxon>
    </lineage>
</organism>
<dbReference type="GO" id="GO:0001540">
    <property type="term" value="F:amyloid-beta binding"/>
    <property type="evidence" value="ECO:0007669"/>
    <property type="project" value="InterPro"/>
</dbReference>
<feature type="domain" description="WW" evidence="3">
    <location>
        <begin position="64"/>
        <end position="96"/>
    </location>
</feature>
<dbReference type="GeneTree" id="ENSGT00390000000002"/>
<dbReference type="CDD" id="cd00201">
    <property type="entry name" value="WW"/>
    <property type="match status" value="1"/>
</dbReference>
<evidence type="ECO:0000256" key="1">
    <source>
        <dbReference type="ARBA" id="ARBA00022737"/>
    </source>
</evidence>
<dbReference type="InterPro" id="IPR011993">
    <property type="entry name" value="PH-like_dom_sf"/>
</dbReference>
<dbReference type="SUPFAM" id="SSF51045">
    <property type="entry name" value="WW domain"/>
    <property type="match status" value="1"/>
</dbReference>
<sequence length="216" mass="23898">MSVKTPPLSRSGSSPSTVGLANRSGASATPPTSLSLRSSYNQLLGRDYVFICHCHPAADVWVEGELPPGWREISDSSEVYFWHVPTGTTQYDRPVASSKHTVSSNDAENDPQQVTQDSLKPPNESFPVRSLGWVEMAEQDLCEGRSSVAVHHCIRQLSYCRRDIRDSAGVWGEGKGMLLVLQDRMLTLVDPDDRSLLHSQPISSIRVWGVGRDHDR</sequence>
<dbReference type="Gene3D" id="2.30.29.30">
    <property type="entry name" value="Pleckstrin-homology domain (PH domain)/Phosphotyrosine-binding domain (PTB)"/>
    <property type="match status" value="1"/>
</dbReference>
<dbReference type="InterPro" id="IPR001202">
    <property type="entry name" value="WW_dom"/>
</dbReference>
<dbReference type="SMART" id="SM00456">
    <property type="entry name" value="WW"/>
    <property type="match status" value="1"/>
</dbReference>
<dbReference type="PROSITE" id="PS50020">
    <property type="entry name" value="WW_DOMAIN_2"/>
    <property type="match status" value="1"/>
</dbReference>
<proteinExistence type="predicted"/>
<evidence type="ECO:0000259" key="3">
    <source>
        <dbReference type="PROSITE" id="PS50020"/>
    </source>
</evidence>
<evidence type="ECO:0000313" key="4">
    <source>
        <dbReference type="Ensembl" id="ENSPNYP00000001973.1"/>
    </source>
</evidence>
<dbReference type="GO" id="GO:0005634">
    <property type="term" value="C:nucleus"/>
    <property type="evidence" value="ECO:0007669"/>
    <property type="project" value="TreeGrafter"/>
</dbReference>
<dbReference type="Gene3D" id="2.20.70.10">
    <property type="match status" value="1"/>
</dbReference>
<dbReference type="Ensembl" id="ENSPNYT00000002012.1">
    <property type="protein sequence ID" value="ENSPNYP00000001973.1"/>
    <property type="gene ID" value="ENSPNYG00000001440.1"/>
</dbReference>
<dbReference type="InterPro" id="IPR039576">
    <property type="entry name" value="APBB1/2/3"/>
</dbReference>
<evidence type="ECO:0000256" key="2">
    <source>
        <dbReference type="SAM" id="MobiDB-lite"/>
    </source>
</evidence>
<protein>
    <submittedName>
        <fullName evidence="4">Amyloid beta precursor protein binding family B member 2</fullName>
    </submittedName>
</protein>
<reference evidence="4" key="1">
    <citation type="submission" date="2023-09" db="UniProtKB">
        <authorList>
            <consortium name="Ensembl"/>
        </authorList>
    </citation>
    <scope>IDENTIFICATION</scope>
</reference>
<dbReference type="SUPFAM" id="SSF50729">
    <property type="entry name" value="PH domain-like"/>
    <property type="match status" value="1"/>
</dbReference>
<dbReference type="FunFam" id="2.20.70.10:FF:000003">
    <property type="entry name" value="amyloid beta A4 precursor protein-binding family B member 2"/>
    <property type="match status" value="1"/>
</dbReference>
<dbReference type="PANTHER" id="PTHR14058:SF11">
    <property type="entry name" value="AMYLOID BETA PRECURSOR PROTEIN BINDING FAMILY B MEMBER 2"/>
    <property type="match status" value="1"/>
</dbReference>
<gene>
    <name evidence="4" type="primary">APBB2</name>
</gene>
<feature type="region of interest" description="Disordered" evidence="2">
    <location>
        <begin position="1"/>
        <end position="34"/>
    </location>
</feature>
<dbReference type="Pfam" id="PF00397">
    <property type="entry name" value="WW"/>
    <property type="match status" value="1"/>
</dbReference>
<name>A0A3B4EW95_9CICH</name>
<dbReference type="GO" id="GO:0005737">
    <property type="term" value="C:cytoplasm"/>
    <property type="evidence" value="ECO:0007669"/>
    <property type="project" value="TreeGrafter"/>
</dbReference>
<dbReference type="Pfam" id="PF00640">
    <property type="entry name" value="PID"/>
    <property type="match status" value="1"/>
</dbReference>
<accession>A0A3B4EW95</accession>
<dbReference type="PROSITE" id="PS01159">
    <property type="entry name" value="WW_DOMAIN_1"/>
    <property type="match status" value="1"/>
</dbReference>
<dbReference type="AlphaFoldDB" id="A0A3B4EW95"/>
<dbReference type="InterPro" id="IPR036020">
    <property type="entry name" value="WW_dom_sf"/>
</dbReference>
<dbReference type="InterPro" id="IPR006020">
    <property type="entry name" value="PTB/PI_dom"/>
</dbReference>